<dbReference type="EMBL" id="CP039348">
    <property type="protein sequence ID" value="QCD90616.1"/>
    <property type="molecule type" value="Genomic_DNA"/>
</dbReference>
<name>A0A4D6LR93_VIGUN</name>
<sequence>MFGLAIVLLTCELGSRAAVLLSSVPKDLYEPISSEPVSPRRDKQGFAQTSLREGSPRRPARIFERADISPRREGSRLSEIPHWFLDALSSPRLGEGGFA</sequence>
<gene>
    <name evidence="3" type="ORF">DEO72_LG4g1573</name>
</gene>
<evidence type="ECO:0000256" key="1">
    <source>
        <dbReference type="SAM" id="MobiDB-lite"/>
    </source>
</evidence>
<dbReference type="Proteomes" id="UP000501690">
    <property type="component" value="Linkage Group LG4"/>
</dbReference>
<evidence type="ECO:0000256" key="2">
    <source>
        <dbReference type="SAM" id="SignalP"/>
    </source>
</evidence>
<feature type="signal peptide" evidence="2">
    <location>
        <begin position="1"/>
        <end position="17"/>
    </location>
</feature>
<feature type="chain" id="PRO_5020023735" description="Secreted protein" evidence="2">
    <location>
        <begin position="18"/>
        <end position="99"/>
    </location>
</feature>
<keyword evidence="4" id="KW-1185">Reference proteome</keyword>
<proteinExistence type="predicted"/>
<dbReference type="AlphaFoldDB" id="A0A4D6LR93"/>
<keyword evidence="2" id="KW-0732">Signal</keyword>
<evidence type="ECO:0008006" key="5">
    <source>
        <dbReference type="Google" id="ProtNLM"/>
    </source>
</evidence>
<feature type="region of interest" description="Disordered" evidence="1">
    <location>
        <begin position="30"/>
        <end position="65"/>
    </location>
</feature>
<accession>A0A4D6LR93</accession>
<organism evidence="3 4">
    <name type="scientific">Vigna unguiculata</name>
    <name type="common">Cowpea</name>
    <dbReference type="NCBI Taxonomy" id="3917"/>
    <lineage>
        <taxon>Eukaryota</taxon>
        <taxon>Viridiplantae</taxon>
        <taxon>Streptophyta</taxon>
        <taxon>Embryophyta</taxon>
        <taxon>Tracheophyta</taxon>
        <taxon>Spermatophyta</taxon>
        <taxon>Magnoliopsida</taxon>
        <taxon>eudicotyledons</taxon>
        <taxon>Gunneridae</taxon>
        <taxon>Pentapetalae</taxon>
        <taxon>rosids</taxon>
        <taxon>fabids</taxon>
        <taxon>Fabales</taxon>
        <taxon>Fabaceae</taxon>
        <taxon>Papilionoideae</taxon>
        <taxon>50 kb inversion clade</taxon>
        <taxon>NPAAA clade</taxon>
        <taxon>indigoferoid/millettioid clade</taxon>
        <taxon>Phaseoleae</taxon>
        <taxon>Vigna</taxon>
    </lineage>
</organism>
<evidence type="ECO:0000313" key="4">
    <source>
        <dbReference type="Proteomes" id="UP000501690"/>
    </source>
</evidence>
<evidence type="ECO:0000313" key="3">
    <source>
        <dbReference type="EMBL" id="QCD90616.1"/>
    </source>
</evidence>
<reference evidence="3 4" key="1">
    <citation type="submission" date="2019-04" db="EMBL/GenBank/DDBJ databases">
        <title>An improved genome assembly and genetic linkage map for asparagus bean, Vigna unguiculata ssp. sesquipedialis.</title>
        <authorList>
            <person name="Xia Q."/>
            <person name="Zhang R."/>
            <person name="Dong Y."/>
        </authorList>
    </citation>
    <scope>NUCLEOTIDE SEQUENCE [LARGE SCALE GENOMIC DNA]</scope>
    <source>
        <tissue evidence="3">Leaf</tissue>
    </source>
</reference>
<protein>
    <recommendedName>
        <fullName evidence="5">Secreted protein</fullName>
    </recommendedName>
</protein>